<evidence type="ECO:0000313" key="2">
    <source>
        <dbReference type="EMBL" id="MBK9295512.1"/>
    </source>
</evidence>
<sequence>MRVRIYSDVVCPWCYIGKRRFEAALALPEAPPVSVRWLPFQLDPGAPVPGGSVTEAYAKKFGGEARAAQIIAQVTEAAAAEGLGFRLDRAVRSNTFDAHRLLWWADQEDRAVGGEPADGVLPNGLLDGCQSALKESLLAAYFVEGLDVSDHRVLVARAAAVGLDADEATEVLASGAGVSEVRSEIAGAVSADVTAVPTFVLDGRLAIPGAQDPATIAHHLNRIAAPRDR</sequence>
<dbReference type="GO" id="GO:0016491">
    <property type="term" value="F:oxidoreductase activity"/>
    <property type="evidence" value="ECO:0007669"/>
    <property type="project" value="InterPro"/>
</dbReference>
<protein>
    <submittedName>
        <fullName evidence="2">DsbA family oxidoreductase</fullName>
    </submittedName>
</protein>
<reference evidence="2 3" key="1">
    <citation type="submission" date="2020-10" db="EMBL/GenBank/DDBJ databases">
        <title>Connecting structure to function with the recovery of over 1000 high-quality activated sludge metagenome-assembled genomes encoding full-length rRNA genes using long-read sequencing.</title>
        <authorList>
            <person name="Singleton C.M."/>
            <person name="Petriglieri F."/>
            <person name="Kristensen J.M."/>
            <person name="Kirkegaard R.H."/>
            <person name="Michaelsen T.Y."/>
            <person name="Andersen M.H."/>
            <person name="Karst S.M."/>
            <person name="Dueholm M.S."/>
            <person name="Nielsen P.H."/>
            <person name="Albertsen M."/>
        </authorList>
    </citation>
    <scope>NUCLEOTIDE SEQUENCE [LARGE SCALE GENOMIC DNA]</scope>
    <source>
        <strain evidence="2">Lyne_18-Q3-R50-59_MAXAC.006</strain>
    </source>
</reference>
<accession>A0A936TCY3</accession>
<evidence type="ECO:0000313" key="3">
    <source>
        <dbReference type="Proteomes" id="UP000727993"/>
    </source>
</evidence>
<dbReference type="EMBL" id="JADJZA010000001">
    <property type="protein sequence ID" value="MBK9295512.1"/>
    <property type="molecule type" value="Genomic_DNA"/>
</dbReference>
<dbReference type="PANTHER" id="PTHR13887:SF41">
    <property type="entry name" value="THIOREDOXIN SUPERFAMILY PROTEIN"/>
    <property type="match status" value="1"/>
</dbReference>
<comment type="caution">
    <text evidence="2">The sequence shown here is derived from an EMBL/GenBank/DDBJ whole genome shotgun (WGS) entry which is preliminary data.</text>
</comment>
<gene>
    <name evidence="2" type="ORF">IPN02_01275</name>
</gene>
<dbReference type="AlphaFoldDB" id="A0A936TCY3"/>
<feature type="domain" description="DSBA-like thioredoxin" evidence="1">
    <location>
        <begin position="3"/>
        <end position="220"/>
    </location>
</feature>
<dbReference type="CDD" id="cd03024">
    <property type="entry name" value="DsbA_FrnE"/>
    <property type="match status" value="1"/>
</dbReference>
<dbReference type="Proteomes" id="UP000727993">
    <property type="component" value="Unassembled WGS sequence"/>
</dbReference>
<evidence type="ECO:0000259" key="1">
    <source>
        <dbReference type="Pfam" id="PF01323"/>
    </source>
</evidence>
<dbReference type="InterPro" id="IPR001853">
    <property type="entry name" value="DSBA-like_thioredoxin_dom"/>
</dbReference>
<organism evidence="2 3">
    <name type="scientific">Candidatus Neomicrothrix subdominans</name>
    <dbReference type="NCBI Taxonomy" id="2954438"/>
    <lineage>
        <taxon>Bacteria</taxon>
        <taxon>Bacillati</taxon>
        <taxon>Actinomycetota</taxon>
        <taxon>Acidimicrobiia</taxon>
        <taxon>Acidimicrobiales</taxon>
        <taxon>Microthrixaceae</taxon>
        <taxon>Candidatus Neomicrothrix</taxon>
    </lineage>
</organism>
<name>A0A936TCY3_9ACTN</name>
<dbReference type="InterPro" id="IPR036249">
    <property type="entry name" value="Thioredoxin-like_sf"/>
</dbReference>
<proteinExistence type="predicted"/>
<dbReference type="Pfam" id="PF01323">
    <property type="entry name" value="DSBA"/>
    <property type="match status" value="1"/>
</dbReference>
<dbReference type="Gene3D" id="3.40.30.10">
    <property type="entry name" value="Glutaredoxin"/>
    <property type="match status" value="1"/>
</dbReference>
<dbReference type="SUPFAM" id="SSF52833">
    <property type="entry name" value="Thioredoxin-like"/>
    <property type="match status" value="1"/>
</dbReference>
<dbReference type="PANTHER" id="PTHR13887">
    <property type="entry name" value="GLUTATHIONE S-TRANSFERASE KAPPA"/>
    <property type="match status" value="1"/>
</dbReference>